<dbReference type="PANTHER" id="PTHR45527">
    <property type="entry name" value="NONRIBOSOMAL PEPTIDE SYNTHETASE"/>
    <property type="match status" value="1"/>
</dbReference>
<dbReference type="Pfam" id="PF00501">
    <property type="entry name" value="AMP-binding"/>
    <property type="match status" value="1"/>
</dbReference>
<accession>A0ABR4JJ37</accession>
<evidence type="ECO:0000256" key="1">
    <source>
        <dbReference type="ARBA" id="ARBA00022450"/>
    </source>
</evidence>
<feature type="domain" description="AMP-dependent synthetase/ligase" evidence="4">
    <location>
        <begin position="271"/>
        <end position="610"/>
    </location>
</feature>
<gene>
    <name evidence="5" type="ORF">BJX68DRAFT_195639</name>
</gene>
<dbReference type="InterPro" id="IPR045851">
    <property type="entry name" value="AMP-bd_C_sf"/>
</dbReference>
<dbReference type="RefSeq" id="XP_070893764.1">
    <property type="nucleotide sequence ID" value="XM_071037472.1"/>
</dbReference>
<reference evidence="5 6" key="1">
    <citation type="submission" date="2024-07" db="EMBL/GenBank/DDBJ databases">
        <title>Section-level genome sequencing and comparative genomics of Aspergillus sections Usti and Cavernicolus.</title>
        <authorList>
            <consortium name="Lawrence Berkeley National Laboratory"/>
            <person name="Nybo J.L."/>
            <person name="Vesth T.C."/>
            <person name="Theobald S."/>
            <person name="Frisvad J.C."/>
            <person name="Larsen T.O."/>
            <person name="Kjaerboelling I."/>
            <person name="Rothschild-Mancinelli K."/>
            <person name="Lyhne E.K."/>
            <person name="Kogle M.E."/>
            <person name="Barry K."/>
            <person name="Clum A."/>
            <person name="Na H."/>
            <person name="Ledsgaard L."/>
            <person name="Lin J."/>
            <person name="Lipzen A."/>
            <person name="Kuo A."/>
            <person name="Riley R."/>
            <person name="Mondo S."/>
            <person name="LaButti K."/>
            <person name="Haridas S."/>
            <person name="Pangalinan J."/>
            <person name="Salamov A.A."/>
            <person name="Simmons B.A."/>
            <person name="Magnuson J.K."/>
            <person name="Chen J."/>
            <person name="Drula E."/>
            <person name="Henrissat B."/>
            <person name="Wiebenga A."/>
            <person name="Lubbers R.J."/>
            <person name="Gomes A.C."/>
            <person name="Macurrencykelacurrency M.R."/>
            <person name="Stajich J."/>
            <person name="Grigoriev I.V."/>
            <person name="Mortensen U.H."/>
            <person name="De vries R.P."/>
            <person name="Baker S.E."/>
            <person name="Andersen M.R."/>
        </authorList>
    </citation>
    <scope>NUCLEOTIDE SEQUENCE [LARGE SCALE GENOMIC DNA]</scope>
    <source>
        <strain evidence="5 6">CBS 756.74</strain>
    </source>
</reference>
<keyword evidence="1" id="KW-0596">Phosphopantetheine</keyword>
<dbReference type="Gene3D" id="3.40.50.12780">
    <property type="entry name" value="N-terminal domain of ligase-like"/>
    <property type="match status" value="1"/>
</dbReference>
<organism evidence="5 6">
    <name type="scientific">Aspergillus pseudodeflectus</name>
    <dbReference type="NCBI Taxonomy" id="176178"/>
    <lineage>
        <taxon>Eukaryota</taxon>
        <taxon>Fungi</taxon>
        <taxon>Dikarya</taxon>
        <taxon>Ascomycota</taxon>
        <taxon>Pezizomycotina</taxon>
        <taxon>Eurotiomycetes</taxon>
        <taxon>Eurotiomycetidae</taxon>
        <taxon>Eurotiales</taxon>
        <taxon>Aspergillaceae</taxon>
        <taxon>Aspergillus</taxon>
        <taxon>Aspergillus subgen. Nidulantes</taxon>
    </lineage>
</organism>
<evidence type="ECO:0000313" key="5">
    <source>
        <dbReference type="EMBL" id="KAL2839876.1"/>
    </source>
</evidence>
<comment type="caution">
    <text evidence="5">The sequence shown here is derived from an EMBL/GenBank/DDBJ whole genome shotgun (WGS) entry which is preliminary data.</text>
</comment>
<keyword evidence="6" id="KW-1185">Reference proteome</keyword>
<keyword evidence="3" id="KW-0436">Ligase</keyword>
<evidence type="ECO:0000313" key="6">
    <source>
        <dbReference type="Proteomes" id="UP001610444"/>
    </source>
</evidence>
<dbReference type="InterPro" id="IPR020845">
    <property type="entry name" value="AMP-binding_CS"/>
</dbReference>
<dbReference type="GeneID" id="98152636"/>
<evidence type="ECO:0000259" key="4">
    <source>
        <dbReference type="Pfam" id="PF00501"/>
    </source>
</evidence>
<sequence length="799" mass="86519">MIWIPSSSTVNNRAESCIMSFTEPSSLSDTGISQHPTMKPSSSIEASLPVKVEDLQRLVETYQTYAPNGLSKKLTSQAFILPIVHLAWLVAVRSYAGENTFYVTGDYATGCCGVYGTGSKGSSAIELNADVSVDSVFKQLITAMSSEQFCNTCNGTSLGHPEYNASITYGGSGKDAAVVNLPSTNLHLSIAPSTDEGWRIRLDWNEGSISSTIAQNLFHSVREALVSIATSITQPLELVNICSPHHHAQLAQFTKHISPFNNTLLHDMCLQHARTTPNAQAVVSWDGDLTYAELDDLTSRLACHLVEHGVGRGRFVVSCFAKSTWAIVSRLAILKAGGAYISIDARDPPAYLESIIRRASVAIMLTSPEYVERFRSTVDFVVEVTRASLNSLPVQATPACAGIRPEDPCLILFTSGSTGTPKGIIQEHRSYATSIADYIQKIGLDSTSRVFQFDDYAFDISNNDYLATLAAGGVCCVPTSVTPIAVLRENINALKATMSFLTPTVIAQLKPADVPSLRTVCMGGEPPSRDIIAQWSRDSGVRLINQYGMGEAATFCALNAEPDATRPNIVGRAGCGAIWITNPADPAQLVPVGAVGEILIEGPHLARGYLDGVAVRPDVGFLVQPPAWMGVIHGAARARASRVYRSGDLGRYLADGRVEYLGRKDAMLKLNGYRVNAVEVECVLRRCLVSENDAVVVDLLGLMRADEEPVLAAFVYIAGEALERGEHIGDVCIQSVSADDAVYPLVQRMRDLVAGSLPAHMMPSVFLQVDRVPRTKSNKTDRRRLHMYGQEFYVNRISP</sequence>
<evidence type="ECO:0000256" key="3">
    <source>
        <dbReference type="ARBA" id="ARBA00022598"/>
    </source>
</evidence>
<dbReference type="Proteomes" id="UP001610444">
    <property type="component" value="Unassembled WGS sequence"/>
</dbReference>
<keyword evidence="2" id="KW-0597">Phosphoprotein</keyword>
<dbReference type="PROSITE" id="PS00455">
    <property type="entry name" value="AMP_BINDING"/>
    <property type="match status" value="1"/>
</dbReference>
<dbReference type="Gene3D" id="3.30.300.30">
    <property type="match status" value="1"/>
</dbReference>
<dbReference type="EMBL" id="JBFXLR010000070">
    <property type="protein sequence ID" value="KAL2839876.1"/>
    <property type="molecule type" value="Genomic_DNA"/>
</dbReference>
<proteinExistence type="predicted"/>
<dbReference type="CDD" id="cd05918">
    <property type="entry name" value="A_NRPS_SidN3_like"/>
    <property type="match status" value="1"/>
</dbReference>
<protein>
    <recommendedName>
        <fullName evidence="4">AMP-dependent synthetase/ligase domain-containing protein</fullName>
    </recommendedName>
</protein>
<dbReference type="InterPro" id="IPR000873">
    <property type="entry name" value="AMP-dep_synth/lig_dom"/>
</dbReference>
<name>A0ABR4JJ37_9EURO</name>
<dbReference type="SUPFAM" id="SSF56801">
    <property type="entry name" value="Acetyl-CoA synthetase-like"/>
    <property type="match status" value="1"/>
</dbReference>
<dbReference type="PANTHER" id="PTHR45527:SF3">
    <property type="entry name" value="SIDEROPHORE SYNTHETASE (EUROFUNG)"/>
    <property type="match status" value="1"/>
</dbReference>
<dbReference type="InterPro" id="IPR042099">
    <property type="entry name" value="ANL_N_sf"/>
</dbReference>
<evidence type="ECO:0000256" key="2">
    <source>
        <dbReference type="ARBA" id="ARBA00022553"/>
    </source>
</evidence>